<evidence type="ECO:0000256" key="1">
    <source>
        <dbReference type="ARBA" id="ARBA00001974"/>
    </source>
</evidence>
<keyword evidence="8 11" id="KW-0274">FAD</keyword>
<dbReference type="PROSITE" id="PS01281">
    <property type="entry name" value="GIDA_2"/>
    <property type="match status" value="1"/>
</dbReference>
<keyword evidence="3 11" id="KW-0963">Cytoplasm</keyword>
<keyword evidence="6 11" id="KW-0808">Transferase</keyword>
<name>A0ABT9JE35_9RHOB</name>
<comment type="caution">
    <text evidence="13">The sequence shown here is derived from an EMBL/GenBank/DDBJ whole genome shotgun (WGS) entry which is preliminary data.</text>
</comment>
<keyword evidence="14" id="KW-1185">Reference proteome</keyword>
<evidence type="ECO:0000256" key="10">
    <source>
        <dbReference type="ARBA" id="ARBA00023027"/>
    </source>
</evidence>
<evidence type="ECO:0000256" key="3">
    <source>
        <dbReference type="ARBA" id="ARBA00022490"/>
    </source>
</evidence>
<gene>
    <name evidence="11 13" type="primary">trmFO</name>
    <name evidence="13" type="ORF">Q5Y72_13445</name>
</gene>
<dbReference type="InterPro" id="IPR036188">
    <property type="entry name" value="FAD/NAD-bd_sf"/>
</dbReference>
<accession>A0ABT9JE35</accession>
<comment type="catalytic activity">
    <reaction evidence="11">
        <text>uridine(54) in tRNA + (6R)-5,10-methylene-5,6,7,8-tetrahydrofolate + NADPH + H(+) = 5-methyluridine(54) in tRNA + (6S)-5,6,7,8-tetrahydrofolate + NADP(+)</text>
        <dbReference type="Rhea" id="RHEA:62372"/>
        <dbReference type="Rhea" id="RHEA-COMP:10167"/>
        <dbReference type="Rhea" id="RHEA-COMP:10193"/>
        <dbReference type="ChEBI" id="CHEBI:15378"/>
        <dbReference type="ChEBI" id="CHEBI:15636"/>
        <dbReference type="ChEBI" id="CHEBI:57453"/>
        <dbReference type="ChEBI" id="CHEBI:57783"/>
        <dbReference type="ChEBI" id="CHEBI:58349"/>
        <dbReference type="ChEBI" id="CHEBI:65315"/>
        <dbReference type="ChEBI" id="CHEBI:74447"/>
        <dbReference type="EC" id="2.1.1.74"/>
    </reaction>
</comment>
<evidence type="ECO:0000313" key="14">
    <source>
        <dbReference type="Proteomes" id="UP001224997"/>
    </source>
</evidence>
<comment type="cofactor">
    <cofactor evidence="1 11">
        <name>FAD</name>
        <dbReference type="ChEBI" id="CHEBI:57692"/>
    </cofactor>
</comment>
<proteinExistence type="inferred from homology"/>
<reference evidence="13 14" key="1">
    <citation type="submission" date="2023-08" db="EMBL/GenBank/DDBJ databases">
        <authorList>
            <person name="Park J.-S."/>
        </authorList>
    </citation>
    <scope>NUCLEOTIDE SEQUENCE [LARGE SCALE GENOMIC DNA]</scope>
    <source>
        <strain evidence="13 14">2205BS29-5</strain>
    </source>
</reference>
<dbReference type="HAMAP" id="MF_01037">
    <property type="entry name" value="TrmFO"/>
    <property type="match status" value="1"/>
</dbReference>
<keyword evidence="10 11" id="KW-0520">NAD</keyword>
<dbReference type="InterPro" id="IPR004417">
    <property type="entry name" value="TrmFO"/>
</dbReference>
<evidence type="ECO:0000313" key="13">
    <source>
        <dbReference type="EMBL" id="MDP5308093.1"/>
    </source>
</evidence>
<dbReference type="EC" id="2.1.1.74" evidence="11"/>
<dbReference type="InterPro" id="IPR002218">
    <property type="entry name" value="MnmG-rel"/>
</dbReference>
<keyword evidence="4 11" id="KW-0489">Methyltransferase</keyword>
<organism evidence="13 14">
    <name type="scientific">Paracoccus spongiarum</name>
    <dbReference type="NCBI Taxonomy" id="3064387"/>
    <lineage>
        <taxon>Bacteria</taxon>
        <taxon>Pseudomonadati</taxon>
        <taxon>Pseudomonadota</taxon>
        <taxon>Alphaproteobacteria</taxon>
        <taxon>Rhodobacterales</taxon>
        <taxon>Paracoccaceae</taxon>
        <taxon>Paracoccus</taxon>
    </lineage>
</organism>
<comment type="catalytic activity">
    <reaction evidence="11">
        <text>uridine(54) in tRNA + (6R)-5,10-methylene-5,6,7,8-tetrahydrofolate + NADH + H(+) = 5-methyluridine(54) in tRNA + (6S)-5,6,7,8-tetrahydrofolate + NAD(+)</text>
        <dbReference type="Rhea" id="RHEA:16873"/>
        <dbReference type="Rhea" id="RHEA-COMP:10167"/>
        <dbReference type="Rhea" id="RHEA-COMP:10193"/>
        <dbReference type="ChEBI" id="CHEBI:15378"/>
        <dbReference type="ChEBI" id="CHEBI:15636"/>
        <dbReference type="ChEBI" id="CHEBI:57453"/>
        <dbReference type="ChEBI" id="CHEBI:57540"/>
        <dbReference type="ChEBI" id="CHEBI:57945"/>
        <dbReference type="ChEBI" id="CHEBI:65315"/>
        <dbReference type="ChEBI" id="CHEBI:74447"/>
        <dbReference type="EC" id="2.1.1.74"/>
    </reaction>
</comment>
<evidence type="ECO:0000256" key="4">
    <source>
        <dbReference type="ARBA" id="ARBA00022603"/>
    </source>
</evidence>
<evidence type="ECO:0000256" key="2">
    <source>
        <dbReference type="ARBA" id="ARBA00003717"/>
    </source>
</evidence>
<dbReference type="Gene3D" id="3.50.50.60">
    <property type="entry name" value="FAD/NAD(P)-binding domain"/>
    <property type="match status" value="2"/>
</dbReference>
<dbReference type="InterPro" id="IPR020595">
    <property type="entry name" value="MnmG-rel_CS"/>
</dbReference>
<dbReference type="EMBL" id="JAVAMQ010000012">
    <property type="protein sequence ID" value="MDP5308093.1"/>
    <property type="molecule type" value="Genomic_DNA"/>
</dbReference>
<evidence type="ECO:0000256" key="5">
    <source>
        <dbReference type="ARBA" id="ARBA00022630"/>
    </source>
</evidence>
<dbReference type="NCBIfam" id="NF003739">
    <property type="entry name" value="PRK05335.1"/>
    <property type="match status" value="1"/>
</dbReference>
<comment type="similarity">
    <text evidence="11">Belongs to the MnmG family. TrmFO subfamily.</text>
</comment>
<keyword evidence="9 11" id="KW-0521">NADP</keyword>
<dbReference type="InterPro" id="IPR040131">
    <property type="entry name" value="MnmG_N"/>
</dbReference>
<evidence type="ECO:0000256" key="11">
    <source>
        <dbReference type="HAMAP-Rule" id="MF_01037"/>
    </source>
</evidence>
<dbReference type="Pfam" id="PF01134">
    <property type="entry name" value="GIDA"/>
    <property type="match status" value="1"/>
</dbReference>
<evidence type="ECO:0000256" key="9">
    <source>
        <dbReference type="ARBA" id="ARBA00022857"/>
    </source>
</evidence>
<dbReference type="PANTHER" id="PTHR11806:SF2">
    <property type="entry name" value="METHYLENETETRAHYDROFOLATE--TRNA-(URACIL-5-)-METHYLTRANSFERASE TRMFO"/>
    <property type="match status" value="1"/>
</dbReference>
<evidence type="ECO:0000256" key="8">
    <source>
        <dbReference type="ARBA" id="ARBA00022827"/>
    </source>
</evidence>
<evidence type="ECO:0000259" key="12">
    <source>
        <dbReference type="Pfam" id="PF01134"/>
    </source>
</evidence>
<keyword evidence="5 11" id="KW-0285">Flavoprotein</keyword>
<evidence type="ECO:0000256" key="7">
    <source>
        <dbReference type="ARBA" id="ARBA00022694"/>
    </source>
</evidence>
<dbReference type="SUPFAM" id="SSF51905">
    <property type="entry name" value="FAD/NAD(P)-binding domain"/>
    <property type="match status" value="1"/>
</dbReference>
<feature type="domain" description="MnmG N-terminal" evidence="12">
    <location>
        <begin position="4"/>
        <end position="373"/>
    </location>
</feature>
<protein>
    <recommendedName>
        <fullName evidence="11">Methylenetetrahydrofolate--tRNA-(uracil-5-)-methyltransferase TrmFO</fullName>
        <ecNumber evidence="11">2.1.1.74</ecNumber>
    </recommendedName>
    <alternativeName>
        <fullName evidence="11">Folate-dependent tRNA (uracil-5-)-methyltransferase</fullName>
    </alternativeName>
    <alternativeName>
        <fullName evidence="11">Folate-dependent tRNA(M-5-U54)-methyltransferase</fullName>
    </alternativeName>
</protein>
<dbReference type="RefSeq" id="WP_305963941.1">
    <property type="nucleotide sequence ID" value="NZ_JAVAMQ010000012.1"/>
</dbReference>
<comment type="function">
    <text evidence="11">Catalyzes the folate-dependent formation of 5-methyl-uridine at position 54 (M-5-U54) in all tRNAs.</text>
</comment>
<dbReference type="Proteomes" id="UP001224997">
    <property type="component" value="Unassembled WGS sequence"/>
</dbReference>
<dbReference type="NCBIfam" id="TIGR00137">
    <property type="entry name" value="gid_trmFO"/>
    <property type="match status" value="1"/>
</dbReference>
<evidence type="ECO:0000256" key="6">
    <source>
        <dbReference type="ARBA" id="ARBA00022679"/>
    </source>
</evidence>
<comment type="subcellular location">
    <subcellularLocation>
        <location evidence="11">Cytoplasm</location>
    </subcellularLocation>
</comment>
<dbReference type="PANTHER" id="PTHR11806">
    <property type="entry name" value="GLUCOSE INHIBITED DIVISION PROTEIN A"/>
    <property type="match status" value="1"/>
</dbReference>
<comment type="function">
    <text evidence="2">NAD-binding protein involved in the addition of a carboxymethylaminomethyl (cmnm) group at the wobble position (U34) of certain tRNAs, forming tRNA-cmnm(5)s(2)U34.</text>
</comment>
<feature type="binding site" evidence="11">
    <location>
        <begin position="8"/>
        <end position="13"/>
    </location>
    <ligand>
        <name>FAD</name>
        <dbReference type="ChEBI" id="CHEBI:57692"/>
    </ligand>
</feature>
<keyword evidence="7 11" id="KW-0819">tRNA processing</keyword>
<sequence length="445" mass="48056">MQPVNIIGAGLAGSEAAWQIARAGVPVILHEMRPAVATFAHKTGDCAEMVCSNSFRSDDDVMNAVGQLHWEMRAAGGLIMATADRHRLPAGGALAVDREAFSAAVTAALRAETLIEIRAGEVADLPQDGNWIVATGPLTSDRLAGAIRAVTGTEALAFFDAIAPIVHAETIDMSVAWEQSRYDKGETEAEQKAYVNCPMTRPEYEAFIDALLAAEKTEFREGETAGYFDGCLPIEVMAERGRETLRHGPMKPVGLTNAHKPQEKPYAVVQLRRDNALGTLYNIVGFQTKMKYGAQTAVFRMIPGLERAAFARLGGIHRNSFLNSPTLLDDRMRMRQRPNLRFAGQVTGVEGYVESAAMGLLAGRMAAAQALGRDLPPPPSTTATGALVNHITGGAEAKTFQPMNVNFGLFPPLDDARGGRRGRKDRYPAYTGRAKDDFSAWLATQ</sequence>